<dbReference type="Pfam" id="PF00651">
    <property type="entry name" value="BTB"/>
    <property type="match status" value="2"/>
</dbReference>
<name>A0A9N8ZID0_9GLOM</name>
<dbReference type="InterPro" id="IPR011333">
    <property type="entry name" value="SKP1/BTB/POZ_sf"/>
</dbReference>
<gene>
    <name evidence="3" type="ORF">PBRASI_LOCUS2389</name>
</gene>
<dbReference type="InterPro" id="IPR008974">
    <property type="entry name" value="TRAF-like"/>
</dbReference>
<dbReference type="SUPFAM" id="SSF54695">
    <property type="entry name" value="POZ domain"/>
    <property type="match status" value="1"/>
</dbReference>
<dbReference type="Proteomes" id="UP000789739">
    <property type="component" value="Unassembled WGS sequence"/>
</dbReference>
<feature type="compositionally biased region" description="Polar residues" evidence="1">
    <location>
        <begin position="235"/>
        <end position="248"/>
    </location>
</feature>
<dbReference type="GO" id="GO:0030163">
    <property type="term" value="P:protein catabolic process"/>
    <property type="evidence" value="ECO:0007669"/>
    <property type="project" value="UniProtKB-ARBA"/>
</dbReference>
<accession>A0A9N8ZID0</accession>
<organism evidence="3 4">
    <name type="scientific">Paraglomus brasilianum</name>
    <dbReference type="NCBI Taxonomy" id="144538"/>
    <lineage>
        <taxon>Eukaryota</taxon>
        <taxon>Fungi</taxon>
        <taxon>Fungi incertae sedis</taxon>
        <taxon>Mucoromycota</taxon>
        <taxon>Glomeromycotina</taxon>
        <taxon>Glomeromycetes</taxon>
        <taxon>Paraglomerales</taxon>
        <taxon>Paraglomeraceae</taxon>
        <taxon>Paraglomus</taxon>
    </lineage>
</organism>
<dbReference type="Gene3D" id="2.60.210.10">
    <property type="entry name" value="Apoptosis, Tumor Necrosis Factor Receptor Associated Protein 2, Chain A"/>
    <property type="match status" value="1"/>
</dbReference>
<dbReference type="InterPro" id="IPR002083">
    <property type="entry name" value="MATH/TRAF_dom"/>
</dbReference>
<dbReference type="CDD" id="cd00121">
    <property type="entry name" value="MATH"/>
    <property type="match status" value="1"/>
</dbReference>
<dbReference type="AlphaFoldDB" id="A0A9N8ZID0"/>
<protein>
    <submittedName>
        <fullName evidence="3">1387_t:CDS:1</fullName>
    </submittedName>
</protein>
<evidence type="ECO:0000256" key="1">
    <source>
        <dbReference type="SAM" id="MobiDB-lite"/>
    </source>
</evidence>
<feature type="domain" description="BTB" evidence="2">
    <location>
        <begin position="172"/>
        <end position="291"/>
    </location>
</feature>
<dbReference type="SMART" id="SM00225">
    <property type="entry name" value="BTB"/>
    <property type="match status" value="1"/>
</dbReference>
<feature type="region of interest" description="Disordered" evidence="1">
    <location>
        <begin position="212"/>
        <end position="248"/>
    </location>
</feature>
<reference evidence="3" key="1">
    <citation type="submission" date="2021-06" db="EMBL/GenBank/DDBJ databases">
        <authorList>
            <person name="Kallberg Y."/>
            <person name="Tangrot J."/>
            <person name="Rosling A."/>
        </authorList>
    </citation>
    <scope>NUCLEOTIDE SEQUENCE</scope>
    <source>
        <strain evidence="3">BR232B</strain>
    </source>
</reference>
<dbReference type="InterPro" id="IPR000210">
    <property type="entry name" value="BTB/POZ_dom"/>
</dbReference>
<dbReference type="PROSITE" id="PS50097">
    <property type="entry name" value="BTB"/>
    <property type="match status" value="1"/>
</dbReference>
<evidence type="ECO:0000259" key="2">
    <source>
        <dbReference type="PROSITE" id="PS50097"/>
    </source>
</evidence>
<dbReference type="SUPFAM" id="SSF49599">
    <property type="entry name" value="TRAF domain-like"/>
    <property type="match status" value="1"/>
</dbReference>
<feature type="compositionally biased region" description="Low complexity" evidence="1">
    <location>
        <begin position="213"/>
        <end position="226"/>
    </location>
</feature>
<dbReference type="PANTHER" id="PTHR24413">
    <property type="entry name" value="SPECKLE-TYPE POZ PROTEIN"/>
    <property type="match status" value="1"/>
</dbReference>
<proteinExistence type="predicted"/>
<dbReference type="Gene3D" id="3.30.710.10">
    <property type="entry name" value="Potassium Channel Kv1.1, Chain A"/>
    <property type="match status" value="1"/>
</dbReference>
<dbReference type="EMBL" id="CAJVPI010000185">
    <property type="protein sequence ID" value="CAG8496662.1"/>
    <property type="molecule type" value="Genomic_DNA"/>
</dbReference>
<comment type="caution">
    <text evidence="3">The sequence shown here is derived from an EMBL/GenBank/DDBJ whole genome shotgun (WGS) entry which is preliminary data.</text>
</comment>
<evidence type="ECO:0000313" key="3">
    <source>
        <dbReference type="EMBL" id="CAG8496662.1"/>
    </source>
</evidence>
<sequence>MSLRSKGSSEFTLSDVGKITGEVYSPPFATSDDMFWQLKFVPSFKDDPDYFSLFLCAIPNAEEEHMAGVWSRRGTLSATLYLRIQSLCGQEYTGQYVKTFIIGMDNFCAKWGGYGLNRFYKKSLLPNAFTLGVEFDSAMFRPLAQAGPLPGKPIPEALLEAWTEHLNKSDTADVQFNVQGTTIYANSVILVKRSDYFSRIFQQKWAELQKTDSNSTTAAGESTTASVKATDKQPIANNSETTTISNPDAESALESSKLNNIKYVIDVTDFHHVTFLEMLKFLYTDKVNFDRREDSHKNALDLFAIADKYLVTDLRQRAKAKLCRDLNDNNAAELLFSAAWKWPDLKDVVMTYVVENFSRVRRSSGFKNVQRNSDAYPRSSEVLMELLGLLIPDDESKQ</sequence>
<dbReference type="OrthoDB" id="6359816at2759"/>
<keyword evidence="4" id="KW-1185">Reference proteome</keyword>
<evidence type="ECO:0000313" key="4">
    <source>
        <dbReference type="Proteomes" id="UP000789739"/>
    </source>
</evidence>